<dbReference type="InterPro" id="IPR008979">
    <property type="entry name" value="Galactose-bd-like_sf"/>
</dbReference>
<dbReference type="RefSeq" id="WP_192768186.1">
    <property type="nucleotide sequence ID" value="NZ_JADBEB010000001.1"/>
</dbReference>
<organism evidence="4 5">
    <name type="scientific">Plantactinospora soyae</name>
    <dbReference type="NCBI Taxonomy" id="1544732"/>
    <lineage>
        <taxon>Bacteria</taxon>
        <taxon>Bacillati</taxon>
        <taxon>Actinomycetota</taxon>
        <taxon>Actinomycetes</taxon>
        <taxon>Micromonosporales</taxon>
        <taxon>Micromonosporaceae</taxon>
        <taxon>Plantactinospora</taxon>
    </lineage>
</organism>
<dbReference type="AlphaFoldDB" id="A0A927M5S9"/>
<gene>
    <name evidence="4" type="ORF">H4W31_004180</name>
</gene>
<dbReference type="InterPro" id="IPR055149">
    <property type="entry name" value="Agl_cat_D2"/>
</dbReference>
<dbReference type="CDD" id="cd14490">
    <property type="entry name" value="CBM6-CBM35-CBM36_like_1"/>
    <property type="match status" value="1"/>
</dbReference>
<name>A0A927M5S9_9ACTN</name>
<evidence type="ECO:0000256" key="1">
    <source>
        <dbReference type="SAM" id="MobiDB-lite"/>
    </source>
</evidence>
<dbReference type="InterPro" id="IPR013783">
    <property type="entry name" value="Ig-like_fold"/>
</dbReference>
<dbReference type="SMART" id="SM00231">
    <property type="entry name" value="FA58C"/>
    <property type="match status" value="1"/>
</dbReference>
<dbReference type="Gene3D" id="2.60.40.10">
    <property type="entry name" value="Immunoglobulins"/>
    <property type="match status" value="3"/>
</dbReference>
<dbReference type="InterPro" id="IPR033801">
    <property type="entry name" value="CBM6-CBM35-CBM36-like_1"/>
</dbReference>
<keyword evidence="2" id="KW-0732">Signal</keyword>
<feature type="signal peptide" evidence="2">
    <location>
        <begin position="1"/>
        <end position="33"/>
    </location>
</feature>
<dbReference type="SMART" id="SM00710">
    <property type="entry name" value="PbH1"/>
    <property type="match status" value="6"/>
</dbReference>
<dbReference type="EMBL" id="JADBEB010000001">
    <property type="protein sequence ID" value="MBE1488542.1"/>
    <property type="molecule type" value="Genomic_DNA"/>
</dbReference>
<dbReference type="SUPFAM" id="SSF49785">
    <property type="entry name" value="Galactose-binding domain-like"/>
    <property type="match status" value="2"/>
</dbReference>
<feature type="domain" description="F5/8 type C" evidence="3">
    <location>
        <begin position="267"/>
        <end position="415"/>
    </location>
</feature>
<dbReference type="PROSITE" id="PS50022">
    <property type="entry name" value="FA58C_3"/>
    <property type="match status" value="2"/>
</dbReference>
<dbReference type="Proteomes" id="UP000649753">
    <property type="component" value="Unassembled WGS sequence"/>
</dbReference>
<dbReference type="SUPFAM" id="SSF49265">
    <property type="entry name" value="Fibronectin type III"/>
    <property type="match status" value="1"/>
</dbReference>
<feature type="domain" description="F5/8 type C" evidence="3">
    <location>
        <begin position="32"/>
        <end position="178"/>
    </location>
</feature>
<comment type="caution">
    <text evidence="4">The sequence shown here is derived from an EMBL/GenBank/DDBJ whole genome shotgun (WGS) entry which is preliminary data.</text>
</comment>
<evidence type="ECO:0000259" key="3">
    <source>
        <dbReference type="PROSITE" id="PS50022"/>
    </source>
</evidence>
<accession>A0A927M5S9</accession>
<feature type="region of interest" description="Disordered" evidence="1">
    <location>
        <begin position="48"/>
        <end position="73"/>
    </location>
</feature>
<dbReference type="SUPFAM" id="SSF51126">
    <property type="entry name" value="Pectin lyase-like"/>
    <property type="match status" value="1"/>
</dbReference>
<sequence>MRQQQVRPRLIAATLATGLVVVAGSLFPTSASARPDNPAQRAEIAAVPATMTASSSHPEYPASNTDDGNQASYWESNSNAFPQWIQADLGTAADVNRLVLKLPTGWGTRTQTLSVQNSNNGTTFSTLVAATGYTFNPASGNTVTITLPTTNTRFLRLHVTANTGWPSAQLSEFEVHGPTGGPDNQAPTAPTNLAYTQPASGQIRLTWSAASDNTGVAGYDVYANGTLRANVGNVLTYTDSQPATATVTYQVRARDAAGNVSGNSNTVTRTGTGGPTGTNLALGRPITASSTVHTFVATNANDDNLATYWEGAGGAYPSALTVQLGANATVSSVVVRLNPDSSWGPRSQTIQVLGREQSSSSFTSLAAATLHNFNPASGNSVTIPVSGSVADVRLSITSNSGAPAGQVAEFQVLGVPAPNPDLTVTAATWSPAAPVETTAITVSATVRNAGTAASGATNVNFYLGTTLVGTAAVGGLAAGASSTVTANAGPRNAGSYQLTAKVDESNAVVEQSETNNSFTNPSPLTVSPVASSDLVAVPSWSPSTPANGQTVTFSVAIRNQGTVASAGGAHGITVNVLNATGATVRTLTGSYSGAIAAGASTAPVSLGTWTAANGRYTVRTVLAADANELPVKQANNTSDTPFFVGRGANMPYEMYEAEDGVLGGGAATVGPNRIVGDLAGEASGRRAVTLNSNGAYVEWTTRAPTNTLVTRFSIPDAPGGGGANSTLNIYVDGAFHKAIDLTSRYAWLYGNEAQPTNSPGSGGPRHIYDEANVLLNSSIPAGSRIRLQKDPANNTTYAIDFVNLEQVSPRANPDPARYTTPASTSHSDVQSALDRVRMDTTGNLVGVYLPAGTYSTSNKFQVYGKAVKVVGAGMWYTRFTTPPGQENTDAGFRVEGTANGSSFEHIAFFGNYVNRIDGPGKVWGELSNVQNLTFDNVWVEHTVCMFWGVHVSNITIKNSRIRNTFADAINMTNGSTNNLVSNVEGRGNGDDAFALFSATDSGGGANTGNVFENLTATLTWRAAGVAVYGGQDNVFRNMYIADQLVYSGITISSLDFGYPFVGFGPGLTRIENASIVRSGGHFWGAQTFPAIWVFAASKEMRAIRVSDIDIVDPTYHGIMFQTNYVGGQPQNSVTDTIFTNVSISGAQRSGDAYDAKSGFGIWANEMPEPGQGPARGTAVFNNLRLSNNYQNIRNTTSTFTITVNP</sequence>
<feature type="region of interest" description="Disordered" evidence="1">
    <location>
        <begin position="810"/>
        <end position="831"/>
    </location>
</feature>
<dbReference type="InterPro" id="IPR012334">
    <property type="entry name" value="Pectin_lyas_fold"/>
</dbReference>
<keyword evidence="5" id="KW-1185">Reference proteome</keyword>
<dbReference type="Pfam" id="PF07705">
    <property type="entry name" value="CARDB"/>
    <property type="match status" value="2"/>
</dbReference>
<dbReference type="Pfam" id="PF22816">
    <property type="entry name" value="CatAgl_D2"/>
    <property type="match status" value="1"/>
</dbReference>
<dbReference type="InterPro" id="IPR011635">
    <property type="entry name" value="CARDB"/>
</dbReference>
<evidence type="ECO:0000256" key="2">
    <source>
        <dbReference type="SAM" id="SignalP"/>
    </source>
</evidence>
<reference evidence="4" key="1">
    <citation type="submission" date="2020-10" db="EMBL/GenBank/DDBJ databases">
        <title>Sequencing the genomes of 1000 actinobacteria strains.</title>
        <authorList>
            <person name="Klenk H.-P."/>
        </authorList>
    </citation>
    <scope>NUCLEOTIDE SEQUENCE</scope>
    <source>
        <strain evidence="4">DSM 46832</strain>
    </source>
</reference>
<dbReference type="InterPro" id="IPR000421">
    <property type="entry name" value="FA58C"/>
</dbReference>
<dbReference type="InterPro" id="IPR036116">
    <property type="entry name" value="FN3_sf"/>
</dbReference>
<proteinExistence type="predicted"/>
<dbReference type="GO" id="GO:0005975">
    <property type="term" value="P:carbohydrate metabolic process"/>
    <property type="evidence" value="ECO:0007669"/>
    <property type="project" value="UniProtKB-ARBA"/>
</dbReference>
<feature type="compositionally biased region" description="Polar residues" evidence="1">
    <location>
        <begin position="51"/>
        <end position="73"/>
    </location>
</feature>
<protein>
    <recommendedName>
        <fullName evidence="3">F5/8 type C domain-containing protein</fullName>
    </recommendedName>
</protein>
<dbReference type="Gene3D" id="2.60.120.260">
    <property type="entry name" value="Galactose-binding domain-like"/>
    <property type="match status" value="2"/>
</dbReference>
<feature type="compositionally biased region" description="Polar residues" evidence="1">
    <location>
        <begin position="820"/>
        <end position="830"/>
    </location>
</feature>
<dbReference type="InterPro" id="IPR006626">
    <property type="entry name" value="PbH1"/>
</dbReference>
<evidence type="ECO:0000313" key="5">
    <source>
        <dbReference type="Proteomes" id="UP000649753"/>
    </source>
</evidence>
<dbReference type="InterPro" id="IPR011050">
    <property type="entry name" value="Pectin_lyase_fold/virulence"/>
</dbReference>
<dbReference type="Pfam" id="PF22815">
    <property type="entry name" value="CatAgl_D1"/>
    <property type="match status" value="1"/>
</dbReference>
<dbReference type="Gene3D" id="2.160.20.10">
    <property type="entry name" value="Single-stranded right-handed beta-helix, Pectin lyase-like"/>
    <property type="match status" value="1"/>
</dbReference>
<evidence type="ECO:0000313" key="4">
    <source>
        <dbReference type="EMBL" id="MBE1488542.1"/>
    </source>
</evidence>
<dbReference type="Pfam" id="PF00754">
    <property type="entry name" value="F5_F8_type_C"/>
    <property type="match status" value="2"/>
</dbReference>
<feature type="chain" id="PRO_5037457659" description="F5/8 type C domain-containing protein" evidence="2">
    <location>
        <begin position="34"/>
        <end position="1205"/>
    </location>
</feature>